<feature type="domain" description="ABC transporter" evidence="10">
    <location>
        <begin position="362"/>
        <end position="597"/>
    </location>
</feature>
<comment type="caution">
    <text evidence="12">The sequence shown here is derived from an EMBL/GenBank/DDBJ whole genome shotgun (WGS) entry which is preliminary data.</text>
</comment>
<comment type="subcellular location">
    <subcellularLocation>
        <location evidence="1">Cell membrane</location>
        <topology evidence="1">Multi-pass membrane protein</topology>
    </subcellularLocation>
</comment>
<evidence type="ECO:0000259" key="11">
    <source>
        <dbReference type="PROSITE" id="PS50929"/>
    </source>
</evidence>
<evidence type="ECO:0000256" key="2">
    <source>
        <dbReference type="ARBA" id="ARBA00022448"/>
    </source>
</evidence>
<evidence type="ECO:0000256" key="7">
    <source>
        <dbReference type="ARBA" id="ARBA00022989"/>
    </source>
</evidence>
<evidence type="ECO:0000256" key="3">
    <source>
        <dbReference type="ARBA" id="ARBA00022475"/>
    </source>
</evidence>
<keyword evidence="6" id="KW-0067">ATP-binding</keyword>
<evidence type="ECO:0000259" key="10">
    <source>
        <dbReference type="PROSITE" id="PS50893"/>
    </source>
</evidence>
<evidence type="ECO:0000256" key="1">
    <source>
        <dbReference type="ARBA" id="ARBA00004651"/>
    </source>
</evidence>
<dbReference type="GO" id="GO:0005524">
    <property type="term" value="F:ATP binding"/>
    <property type="evidence" value="ECO:0007669"/>
    <property type="project" value="UniProtKB-KW"/>
</dbReference>
<gene>
    <name evidence="12" type="primary">atmA</name>
    <name evidence="12" type="ORF">TMPK1_21460</name>
</gene>
<evidence type="ECO:0000256" key="9">
    <source>
        <dbReference type="SAM" id="Phobius"/>
    </source>
</evidence>
<feature type="transmembrane region" description="Helical" evidence="9">
    <location>
        <begin position="146"/>
        <end position="167"/>
    </location>
</feature>
<dbReference type="PROSITE" id="PS50929">
    <property type="entry name" value="ABC_TM1F"/>
    <property type="match status" value="1"/>
</dbReference>
<dbReference type="PROSITE" id="PS00211">
    <property type="entry name" value="ABC_TRANSPORTER_1"/>
    <property type="match status" value="1"/>
</dbReference>
<dbReference type="SUPFAM" id="SSF52540">
    <property type="entry name" value="P-loop containing nucleoside triphosphate hydrolases"/>
    <property type="match status" value="1"/>
</dbReference>
<dbReference type="InterPro" id="IPR003593">
    <property type="entry name" value="AAA+_ATPase"/>
</dbReference>
<keyword evidence="2" id="KW-0813">Transport</keyword>
<keyword evidence="8 9" id="KW-0472">Membrane</keyword>
<dbReference type="AlphaFoldDB" id="A0A8S8XDN7"/>
<dbReference type="InterPro" id="IPR036640">
    <property type="entry name" value="ABC1_TM_sf"/>
</dbReference>
<dbReference type="Gene3D" id="3.40.50.300">
    <property type="entry name" value="P-loop containing nucleotide triphosphate hydrolases"/>
    <property type="match status" value="1"/>
</dbReference>
<dbReference type="InterPro" id="IPR011527">
    <property type="entry name" value="ABC1_TM_dom"/>
</dbReference>
<keyword evidence="5" id="KW-0547">Nucleotide-binding</keyword>
<feature type="domain" description="ABC transmembrane type-1" evidence="11">
    <location>
        <begin position="30"/>
        <end position="315"/>
    </location>
</feature>
<evidence type="ECO:0000256" key="6">
    <source>
        <dbReference type="ARBA" id="ARBA00022840"/>
    </source>
</evidence>
<dbReference type="SUPFAM" id="SSF90123">
    <property type="entry name" value="ABC transporter transmembrane region"/>
    <property type="match status" value="1"/>
</dbReference>
<dbReference type="SMART" id="SM00382">
    <property type="entry name" value="AAA"/>
    <property type="match status" value="1"/>
</dbReference>
<dbReference type="FunFam" id="3.40.50.300:FF:000221">
    <property type="entry name" value="Multidrug ABC transporter ATP-binding protein"/>
    <property type="match status" value="1"/>
</dbReference>
<feature type="transmembrane region" description="Helical" evidence="9">
    <location>
        <begin position="61"/>
        <end position="81"/>
    </location>
</feature>
<dbReference type="GO" id="GO:0016887">
    <property type="term" value="F:ATP hydrolysis activity"/>
    <property type="evidence" value="ECO:0007669"/>
    <property type="project" value="InterPro"/>
</dbReference>
<reference evidence="12" key="1">
    <citation type="submission" date="2021-02" db="EMBL/GenBank/DDBJ databases">
        <title>Genome sequence of Rhodospirillales sp. strain TMPK1 isolated from soil.</title>
        <authorList>
            <person name="Nakai R."/>
            <person name="Kusada H."/>
            <person name="Tamaki H."/>
        </authorList>
    </citation>
    <scope>NUCLEOTIDE SEQUENCE</scope>
    <source>
        <strain evidence="12">TMPK1</strain>
    </source>
</reference>
<dbReference type="InterPro" id="IPR017871">
    <property type="entry name" value="ABC_transporter-like_CS"/>
</dbReference>
<proteinExistence type="predicted"/>
<evidence type="ECO:0000256" key="8">
    <source>
        <dbReference type="ARBA" id="ARBA00023136"/>
    </source>
</evidence>
<dbReference type="EMBL" id="BOPV01000001">
    <property type="protein sequence ID" value="GIL39909.1"/>
    <property type="molecule type" value="Genomic_DNA"/>
</dbReference>
<dbReference type="PROSITE" id="PS50893">
    <property type="entry name" value="ABC_TRANSPORTER_2"/>
    <property type="match status" value="1"/>
</dbReference>
<dbReference type="Gene3D" id="1.20.1560.10">
    <property type="entry name" value="ABC transporter type 1, transmembrane domain"/>
    <property type="match status" value="1"/>
</dbReference>
<dbReference type="GO" id="GO:0034040">
    <property type="term" value="F:ATPase-coupled lipid transmembrane transporter activity"/>
    <property type="evidence" value="ECO:0007669"/>
    <property type="project" value="TreeGrafter"/>
</dbReference>
<keyword evidence="4 9" id="KW-0812">Transmembrane</keyword>
<dbReference type="RefSeq" id="WP_420243028.1">
    <property type="nucleotide sequence ID" value="NZ_BOPV01000001.1"/>
</dbReference>
<feature type="transmembrane region" description="Helical" evidence="9">
    <location>
        <begin position="256"/>
        <end position="276"/>
    </location>
</feature>
<evidence type="ECO:0000313" key="12">
    <source>
        <dbReference type="EMBL" id="GIL39909.1"/>
    </source>
</evidence>
<dbReference type="Proteomes" id="UP000681075">
    <property type="component" value="Unassembled WGS sequence"/>
</dbReference>
<keyword evidence="3" id="KW-1003">Cell membrane</keyword>
<dbReference type="PANTHER" id="PTHR24221">
    <property type="entry name" value="ATP-BINDING CASSETTE SUB-FAMILY B"/>
    <property type="match status" value="1"/>
</dbReference>
<dbReference type="InterPro" id="IPR027417">
    <property type="entry name" value="P-loop_NTPase"/>
</dbReference>
<keyword evidence="7 9" id="KW-1133">Transmembrane helix</keyword>
<dbReference type="PANTHER" id="PTHR24221:SF632">
    <property type="entry name" value="ATP-DEPENDENT LIPID A-CORE FLIPPASE"/>
    <property type="match status" value="1"/>
</dbReference>
<accession>A0A8S8XDN7</accession>
<dbReference type="InterPro" id="IPR003439">
    <property type="entry name" value="ABC_transporter-like_ATP-bd"/>
</dbReference>
<dbReference type="GO" id="GO:0140359">
    <property type="term" value="F:ABC-type transporter activity"/>
    <property type="evidence" value="ECO:0007669"/>
    <property type="project" value="InterPro"/>
</dbReference>
<dbReference type="GO" id="GO:0005886">
    <property type="term" value="C:plasma membrane"/>
    <property type="evidence" value="ECO:0007669"/>
    <property type="project" value="UniProtKB-SubCell"/>
</dbReference>
<evidence type="ECO:0000313" key="13">
    <source>
        <dbReference type="Proteomes" id="UP000681075"/>
    </source>
</evidence>
<dbReference type="InterPro" id="IPR039421">
    <property type="entry name" value="Type_1_exporter"/>
</dbReference>
<name>A0A8S8XDN7_9PROT</name>
<organism evidence="12 13">
    <name type="scientific">Roseiterribacter gracilis</name>
    <dbReference type="NCBI Taxonomy" id="2812848"/>
    <lineage>
        <taxon>Bacteria</taxon>
        <taxon>Pseudomonadati</taxon>
        <taxon>Pseudomonadota</taxon>
        <taxon>Alphaproteobacteria</taxon>
        <taxon>Rhodospirillales</taxon>
        <taxon>Roseiterribacteraceae</taxon>
        <taxon>Roseiterribacter</taxon>
    </lineage>
</organism>
<evidence type="ECO:0000256" key="5">
    <source>
        <dbReference type="ARBA" id="ARBA00022741"/>
    </source>
</evidence>
<sequence length="611" mass="66627">MRDKPKTAFATAATLIWRESDLFIRVRMGLALACALASAALLGLSPLLLKLLVDRFATDPAQAAAASTLWLLAAYVLSQALSRSLGELRWFSHGAAEQRLVRHISTHLFEHLLALPLRIQRQRQSGSMVQILANGVMGLRTLLSHLSLTLVPVVIEFTTIAVVLIQFGRADFLPIFAVSMVLYVLAFRVSVRGITGPSRAVSSAQVESSAVLQDLLSNGETLKSFNAEPYAQARFGSRLQKTENDWRMFYRNRARGGLLVASVFILSLATTVLFAARLVANGGMSVGDFVLVSAYMLQVVRPLEMIGFAMRDIGQALANLELMAGLLNLPREVDHAEDKEEGGHYAHAMPFVRSIERKAGELVFDDVTFRYEAEREPALRNLSFTVRAGGTVGIVGTTGSGKSSITRLLLRLYDPDQGRILLDDVDLRALPLKRLRDRIAIVPQDAGLFNETIGKNILLRQGNSDFGALEHAAKLARIHDLIGTLPEGFDTVIGERGVKLSGGERQRVAIARAALKHPSLFVFDEATSALDATTEREVLNQLRTVAMGTTSLIIAHRLSAVTEADQILVLENGSVVERGTHTSLLRDNGRYAELWEAQQKSPRGSGGPVAA</sequence>
<protein>
    <submittedName>
        <fullName evidence="12">ABC transporter</fullName>
    </submittedName>
</protein>
<dbReference type="Pfam" id="PF00005">
    <property type="entry name" value="ABC_tran"/>
    <property type="match status" value="1"/>
</dbReference>
<dbReference type="Pfam" id="PF00664">
    <property type="entry name" value="ABC_membrane"/>
    <property type="match status" value="1"/>
</dbReference>
<feature type="transmembrane region" description="Helical" evidence="9">
    <location>
        <begin position="173"/>
        <end position="191"/>
    </location>
</feature>
<keyword evidence="13" id="KW-1185">Reference proteome</keyword>
<feature type="transmembrane region" description="Helical" evidence="9">
    <location>
        <begin position="28"/>
        <end position="49"/>
    </location>
</feature>
<evidence type="ECO:0000256" key="4">
    <source>
        <dbReference type="ARBA" id="ARBA00022692"/>
    </source>
</evidence>